<gene>
    <name evidence="2" type="ORF">M9978_11820</name>
</gene>
<dbReference type="SUPFAM" id="SSF54593">
    <property type="entry name" value="Glyoxalase/Bleomycin resistance protein/Dihydroxybiphenyl dioxygenase"/>
    <property type="match status" value="1"/>
</dbReference>
<proteinExistence type="predicted"/>
<dbReference type="InterPro" id="IPR004360">
    <property type="entry name" value="Glyas_Fos-R_dOase_dom"/>
</dbReference>
<comment type="caution">
    <text evidence="2">The sequence shown here is derived from an EMBL/GenBank/DDBJ whole genome shotgun (WGS) entry which is preliminary data.</text>
</comment>
<dbReference type="PROSITE" id="PS51819">
    <property type="entry name" value="VOC"/>
    <property type="match status" value="1"/>
</dbReference>
<accession>A0A9X2HSJ5</accession>
<dbReference type="InterPro" id="IPR029068">
    <property type="entry name" value="Glyas_Bleomycin-R_OHBP_Dase"/>
</dbReference>
<protein>
    <submittedName>
        <fullName evidence="2">VOC family protein</fullName>
    </submittedName>
</protein>
<keyword evidence="3" id="KW-1185">Reference proteome</keyword>
<evidence type="ECO:0000313" key="2">
    <source>
        <dbReference type="EMBL" id="MCP3731115.1"/>
    </source>
</evidence>
<dbReference type="Proteomes" id="UP001139451">
    <property type="component" value="Unassembled WGS sequence"/>
</dbReference>
<dbReference type="EMBL" id="JAMLDX010000008">
    <property type="protein sequence ID" value="MCP3731115.1"/>
    <property type="molecule type" value="Genomic_DNA"/>
</dbReference>
<dbReference type="AlphaFoldDB" id="A0A9X2HSJ5"/>
<dbReference type="RefSeq" id="WP_254293402.1">
    <property type="nucleotide sequence ID" value="NZ_JAMLDX010000008.1"/>
</dbReference>
<evidence type="ECO:0000259" key="1">
    <source>
        <dbReference type="PROSITE" id="PS51819"/>
    </source>
</evidence>
<feature type="domain" description="VOC" evidence="1">
    <location>
        <begin position="16"/>
        <end position="133"/>
    </location>
</feature>
<dbReference type="InterPro" id="IPR037523">
    <property type="entry name" value="VOC_core"/>
</dbReference>
<name>A0A9X2HSJ5_9SPHN</name>
<dbReference type="Gene3D" id="3.10.180.10">
    <property type="entry name" value="2,3-Dihydroxybiphenyl 1,2-Dioxygenase, domain 1"/>
    <property type="match status" value="1"/>
</dbReference>
<organism evidence="2 3">
    <name type="scientific">Sphingomonas tagetis</name>
    <dbReference type="NCBI Taxonomy" id="2949092"/>
    <lineage>
        <taxon>Bacteria</taxon>
        <taxon>Pseudomonadati</taxon>
        <taxon>Pseudomonadota</taxon>
        <taxon>Alphaproteobacteria</taxon>
        <taxon>Sphingomonadales</taxon>
        <taxon>Sphingomonadaceae</taxon>
        <taxon>Sphingomonas</taxon>
    </lineage>
</organism>
<reference evidence="2" key="1">
    <citation type="submission" date="2022-05" db="EMBL/GenBank/DDBJ databases">
        <title>Sphingomonas sp. strain MG17 Genome sequencing and assembly.</title>
        <authorList>
            <person name="Kim I."/>
        </authorList>
    </citation>
    <scope>NUCLEOTIDE SEQUENCE</scope>
    <source>
        <strain evidence="2">MG17</strain>
    </source>
</reference>
<sequence length="195" mass="22131">MSRDSELAKRDVRPSGFVHFVLKTGRFAEQVEFYKTFLNAWEVFGDESVSFLTYDQEHHRVAIADFGDLPDLDRGAAGFEHIAYAFASLGDLLANYLRLKDAGIAPYWCINHGPTTSLYYRDRDGNQIETQTDNFATVEELTGYFHTDAYRENVLGVQFDPDKLVELFRDGVPEVELKQQGVAPRVPGTEYVFGT</sequence>
<dbReference type="Pfam" id="PF00903">
    <property type="entry name" value="Glyoxalase"/>
    <property type="match status" value="1"/>
</dbReference>
<evidence type="ECO:0000313" key="3">
    <source>
        <dbReference type="Proteomes" id="UP001139451"/>
    </source>
</evidence>